<evidence type="ECO:0000259" key="2">
    <source>
        <dbReference type="Pfam" id="PF19556"/>
    </source>
</evidence>
<evidence type="ECO:0000313" key="3">
    <source>
        <dbReference type="EMBL" id="NHR04466.1"/>
    </source>
</evidence>
<feature type="region of interest" description="Disordered" evidence="1">
    <location>
        <begin position="92"/>
        <end position="138"/>
    </location>
</feature>
<name>A0ABX0L545_9NEIS</name>
<gene>
    <name evidence="3" type="ORF">HA052_04575</name>
</gene>
<dbReference type="RefSeq" id="WP_166450982.1">
    <property type="nucleotide sequence ID" value="NZ_JAAOMA010000004.1"/>
</dbReference>
<reference evidence="3 4" key="1">
    <citation type="submission" date="2020-03" db="EMBL/GenBank/DDBJ databases">
        <title>Draft genome sequence of environmentally isolated cultures.</title>
        <authorList>
            <person name="Wilson H.S."/>
            <person name="De Leon M.E."/>
        </authorList>
    </citation>
    <scope>NUCLEOTIDE SEQUENCE [LARGE SCALE GENOMIC DNA]</scope>
    <source>
        <strain evidence="3 4">HSC-31F16</strain>
    </source>
</reference>
<organism evidence="3 4">
    <name type="scientific">Chromobacterium fluminis</name>
    <dbReference type="NCBI Taxonomy" id="3044269"/>
    <lineage>
        <taxon>Bacteria</taxon>
        <taxon>Pseudomonadati</taxon>
        <taxon>Pseudomonadota</taxon>
        <taxon>Betaproteobacteria</taxon>
        <taxon>Neisseriales</taxon>
        <taxon>Chromobacteriaceae</taxon>
        <taxon>Chromobacterium</taxon>
    </lineage>
</organism>
<accession>A0ABX0L545</accession>
<keyword evidence="4" id="KW-1185">Reference proteome</keyword>
<evidence type="ECO:0000256" key="1">
    <source>
        <dbReference type="SAM" id="MobiDB-lite"/>
    </source>
</evidence>
<feature type="domain" description="ParB-related ThiF-related cassette protein E" evidence="2">
    <location>
        <begin position="3"/>
        <end position="101"/>
    </location>
</feature>
<proteinExistence type="predicted"/>
<dbReference type="EMBL" id="JAAOMA010000004">
    <property type="protein sequence ID" value="NHR04466.1"/>
    <property type="molecule type" value="Genomic_DNA"/>
</dbReference>
<feature type="compositionally biased region" description="Basic and acidic residues" evidence="1">
    <location>
        <begin position="113"/>
        <end position="122"/>
    </location>
</feature>
<dbReference type="InterPro" id="IPR022273">
    <property type="entry name" value="PRTRC_protein-E"/>
</dbReference>
<protein>
    <submittedName>
        <fullName evidence="3">PRTRC system protein E</fullName>
    </submittedName>
</protein>
<dbReference type="Pfam" id="PF19556">
    <property type="entry name" value="PRTRC_E"/>
    <property type="match status" value="1"/>
</dbReference>
<sequence>MIFSNLQPLLQSTDLTLKLSASGDDITVVVVPKVKDIGSALATPLSLTATAAELDAGFTNIVAQYAGSRSSLAEQLEASKLVMEAAGKTAVENASKKAAENASKPMPPVSKGGEGEGAEKSANDANPQAAVGGLGDLF</sequence>
<evidence type="ECO:0000313" key="4">
    <source>
        <dbReference type="Proteomes" id="UP001515641"/>
    </source>
</evidence>
<dbReference type="NCBIfam" id="TIGR03741">
    <property type="entry name" value="PRTRC_E"/>
    <property type="match status" value="1"/>
</dbReference>
<comment type="caution">
    <text evidence="3">The sequence shown here is derived from an EMBL/GenBank/DDBJ whole genome shotgun (WGS) entry which is preliminary data.</text>
</comment>
<dbReference type="Proteomes" id="UP001515641">
    <property type="component" value="Unassembled WGS sequence"/>
</dbReference>